<organism evidence="10 11">
    <name type="scientific">Cryobacterium sandaracinum</name>
    <dbReference type="NCBI Taxonomy" id="1259247"/>
    <lineage>
        <taxon>Bacteria</taxon>
        <taxon>Bacillati</taxon>
        <taxon>Actinomycetota</taxon>
        <taxon>Actinomycetes</taxon>
        <taxon>Micrococcales</taxon>
        <taxon>Microbacteriaceae</taxon>
        <taxon>Cryobacterium</taxon>
    </lineage>
</organism>
<evidence type="ECO:0000256" key="2">
    <source>
        <dbReference type="ARBA" id="ARBA00023004"/>
    </source>
</evidence>
<dbReference type="Proteomes" id="UP000297851">
    <property type="component" value="Unassembled WGS sequence"/>
</dbReference>
<feature type="binding site" evidence="7">
    <location>
        <position position="70"/>
    </location>
    <ligand>
        <name>Fe-coproporphyrin III</name>
        <dbReference type="ChEBI" id="CHEBI:68438"/>
    </ligand>
</feature>
<evidence type="ECO:0000256" key="9">
    <source>
        <dbReference type="SAM" id="MobiDB-lite"/>
    </source>
</evidence>
<feature type="region of interest" description="Disordered" evidence="9">
    <location>
        <begin position="378"/>
        <end position="438"/>
    </location>
</feature>
<comment type="subcellular location">
    <subcellularLocation>
        <location evidence="7">Cytoplasm</location>
    </subcellularLocation>
</comment>
<dbReference type="SUPFAM" id="SSF53800">
    <property type="entry name" value="Chelatase"/>
    <property type="match status" value="1"/>
</dbReference>
<feature type="binding site" evidence="7">
    <location>
        <position position="202"/>
    </location>
    <ligand>
        <name>Fe(2+)</name>
        <dbReference type="ChEBI" id="CHEBI:29033"/>
    </ligand>
</feature>
<evidence type="ECO:0000256" key="5">
    <source>
        <dbReference type="ARBA" id="ARBA00023244"/>
    </source>
</evidence>
<dbReference type="PANTHER" id="PTHR11108:SF1">
    <property type="entry name" value="FERROCHELATASE, MITOCHONDRIAL"/>
    <property type="match status" value="1"/>
</dbReference>
<dbReference type="EMBL" id="SOGO01000042">
    <property type="protein sequence ID" value="TFC99064.1"/>
    <property type="molecule type" value="Genomic_DNA"/>
</dbReference>
<dbReference type="HAMAP" id="MF_00323">
    <property type="entry name" value="Ferrochelatase"/>
    <property type="match status" value="1"/>
</dbReference>
<dbReference type="EC" id="4.99.1.9" evidence="7"/>
<dbReference type="CDD" id="cd00419">
    <property type="entry name" value="Ferrochelatase_C"/>
    <property type="match status" value="1"/>
</dbReference>
<dbReference type="InterPro" id="IPR033644">
    <property type="entry name" value="Ferrochelatase_C"/>
</dbReference>
<proteinExistence type="inferred from homology"/>
<protein>
    <recommendedName>
        <fullName evidence="7">Coproporphyrin III ferrochelatase</fullName>
        <ecNumber evidence="7">4.99.1.9</ecNumber>
    </recommendedName>
</protein>
<evidence type="ECO:0000313" key="11">
    <source>
        <dbReference type="Proteomes" id="UP000297851"/>
    </source>
</evidence>
<evidence type="ECO:0000256" key="4">
    <source>
        <dbReference type="ARBA" id="ARBA00023239"/>
    </source>
</evidence>
<evidence type="ECO:0000256" key="3">
    <source>
        <dbReference type="ARBA" id="ARBA00023133"/>
    </source>
</evidence>
<feature type="binding site" evidence="7">
    <location>
        <position position="304"/>
    </location>
    <ligand>
        <name>Fe(2+)</name>
        <dbReference type="ChEBI" id="CHEBI:29033"/>
    </ligand>
</feature>
<evidence type="ECO:0000313" key="10">
    <source>
        <dbReference type="EMBL" id="TFC99064.1"/>
    </source>
</evidence>
<comment type="catalytic activity">
    <reaction evidence="6">
        <text>Fe-coproporphyrin III + 2 H(+) = coproporphyrin III + Fe(2+)</text>
        <dbReference type="Rhea" id="RHEA:49572"/>
        <dbReference type="ChEBI" id="CHEBI:15378"/>
        <dbReference type="ChEBI" id="CHEBI:29033"/>
        <dbReference type="ChEBI" id="CHEBI:68438"/>
        <dbReference type="ChEBI" id="CHEBI:131725"/>
        <dbReference type="EC" id="4.99.1.9"/>
    </reaction>
    <physiologicalReaction direction="right-to-left" evidence="6">
        <dbReference type="Rhea" id="RHEA:49574"/>
    </physiologicalReaction>
</comment>
<comment type="similarity">
    <text evidence="7 8">Belongs to the ferrochelatase family.</text>
</comment>
<dbReference type="Pfam" id="PF00762">
    <property type="entry name" value="Ferrochelatase"/>
    <property type="match status" value="1"/>
</dbReference>
<feature type="compositionally biased region" description="Basic and acidic residues" evidence="9">
    <location>
        <begin position="398"/>
        <end position="418"/>
    </location>
</feature>
<dbReference type="PANTHER" id="PTHR11108">
    <property type="entry name" value="FERROCHELATASE"/>
    <property type="match status" value="1"/>
</dbReference>
<feature type="binding site" evidence="7">
    <location>
        <position position="139"/>
    </location>
    <ligand>
        <name>Fe-coproporphyrin III</name>
        <dbReference type="ChEBI" id="CHEBI:68438"/>
    </ligand>
</feature>
<reference evidence="10 11" key="1">
    <citation type="submission" date="2019-03" db="EMBL/GenBank/DDBJ databases">
        <title>Genomics of glacier-inhabiting Cryobacterium strains.</title>
        <authorList>
            <person name="Liu Q."/>
            <person name="Xin Y.-H."/>
        </authorList>
    </citation>
    <scope>NUCLEOTIDE SEQUENCE [LARGE SCALE GENOMIC DNA]</scope>
    <source>
        <strain evidence="10 11">TMT2-16</strain>
    </source>
</reference>
<evidence type="ECO:0000256" key="6">
    <source>
        <dbReference type="ARBA" id="ARBA00024536"/>
    </source>
</evidence>
<keyword evidence="7" id="KW-0479">Metal-binding</keyword>
<accession>A0ABY2J2J8</accession>
<dbReference type="InterPro" id="IPR033659">
    <property type="entry name" value="Ferrochelatase_N"/>
</dbReference>
<keyword evidence="4 7" id="KW-0456">Lyase</keyword>
<evidence type="ECO:0000256" key="1">
    <source>
        <dbReference type="ARBA" id="ARBA00004744"/>
    </source>
</evidence>
<comment type="caution">
    <text evidence="7">Lacks conserved residue(s) required for the propagation of feature annotation.</text>
</comment>
<keyword evidence="11" id="KW-1185">Reference proteome</keyword>
<dbReference type="NCBIfam" id="NF000689">
    <property type="entry name" value="PRK00035.2-1"/>
    <property type="match status" value="1"/>
</dbReference>
<comment type="pathway">
    <text evidence="1 7">Porphyrin-containing compound metabolism; protoheme biosynthesis.</text>
</comment>
<dbReference type="GO" id="GO:0016829">
    <property type="term" value="F:lyase activity"/>
    <property type="evidence" value="ECO:0007669"/>
    <property type="project" value="UniProtKB-KW"/>
</dbReference>
<keyword evidence="2 7" id="KW-0408">Iron</keyword>
<evidence type="ECO:0000256" key="8">
    <source>
        <dbReference type="RuleBase" id="RU004185"/>
    </source>
</evidence>
<keyword evidence="3 7" id="KW-0350">Heme biosynthesis</keyword>
<comment type="caution">
    <text evidence="10">The sequence shown here is derived from an EMBL/GenBank/DDBJ whole genome shotgun (WGS) entry which is preliminary data.</text>
</comment>
<keyword evidence="5 7" id="KW-0627">Porphyrin biosynthesis</keyword>
<name>A0ABY2J2J8_9MICO</name>
<sequence length="438" mass="46213">MPESQPVDGLVPAPSAEPAGYDAVVLLGFGGPEGQDDVIPFLRNVTRGRGVPEARLETVAAHYRSSGGVSPVNAQNRALRDALQTELAARDTFVPVYWGNRNWAPYLRDAVTAAVDAGHTRLLALTTSAYSSYSSCRQYREDLAEARCATGLGDAVRIDAVRPYFDHPGFVAPFVLGVCSALADFARQGLAPDDVHVLFTTHSIPMADAEQSGPRERSFGAGGAYEAQHRAVAEVVMAAVSAAADDDTVADATPAWSLAFQSRSGPPEMPWLEPDVNDVIVVLAAAGTRAVVVVPIGFISDHMEVSWDLDTEAAATAAAHDLGFTRVSTPGLHPAFVAGLVDLLLERLTPATTPERCALTALGPWTDACPVGCCEKGPARRPGVEPSSPAGNPAAREVLYRGRRTADARATGRTDGRHPRVTPASHRLGTLGDRAQEG</sequence>
<dbReference type="Gene3D" id="3.40.50.1400">
    <property type="match status" value="2"/>
</dbReference>
<gene>
    <name evidence="7" type="primary">cpfC</name>
    <name evidence="10" type="ORF">E3T25_15355</name>
</gene>
<evidence type="ECO:0000256" key="7">
    <source>
        <dbReference type="HAMAP-Rule" id="MF_00323"/>
    </source>
</evidence>
<comment type="function">
    <text evidence="7">Involved in coproporphyrin-dependent heme b biosynthesis. Catalyzes the insertion of ferrous iron into coproporphyrin III to form Fe-coproporphyrin III.</text>
</comment>
<dbReference type="CDD" id="cd03411">
    <property type="entry name" value="Ferrochelatase_N"/>
    <property type="match status" value="1"/>
</dbReference>
<dbReference type="InterPro" id="IPR001015">
    <property type="entry name" value="Ferrochelatase"/>
</dbReference>
<keyword evidence="7" id="KW-0963">Cytoplasm</keyword>